<keyword evidence="1" id="KW-1133">Transmembrane helix</keyword>
<evidence type="ECO:0000313" key="2">
    <source>
        <dbReference type="Ensembl" id="ENSSDAP00000013832.1"/>
    </source>
</evidence>
<keyword evidence="3" id="KW-1185">Reference proteome</keyword>
<evidence type="ECO:0000256" key="1">
    <source>
        <dbReference type="SAM" id="Phobius"/>
    </source>
</evidence>
<keyword evidence="1" id="KW-0812">Transmembrane</keyword>
<keyword evidence="1" id="KW-0472">Membrane</keyword>
<dbReference type="Proteomes" id="UP000694422">
    <property type="component" value="Unplaced"/>
</dbReference>
<name>A0A8C9PUU1_SPEDA</name>
<dbReference type="Ensembl" id="ENSSDAT00000015680.1">
    <property type="protein sequence ID" value="ENSSDAP00000013832.1"/>
    <property type="gene ID" value="ENSSDAG00000012496.1"/>
</dbReference>
<protein>
    <submittedName>
        <fullName evidence="2">Uncharacterized protein</fullName>
    </submittedName>
</protein>
<feature type="transmembrane region" description="Helical" evidence="1">
    <location>
        <begin position="46"/>
        <end position="69"/>
    </location>
</feature>
<reference evidence="2" key="1">
    <citation type="submission" date="2025-08" db="UniProtKB">
        <authorList>
            <consortium name="Ensembl"/>
        </authorList>
    </citation>
    <scope>IDENTIFICATION</scope>
</reference>
<dbReference type="AlphaFoldDB" id="A0A8C9PUU1"/>
<feature type="transmembrane region" description="Helical" evidence="1">
    <location>
        <begin position="12"/>
        <end position="34"/>
    </location>
</feature>
<proteinExistence type="predicted"/>
<reference evidence="2" key="2">
    <citation type="submission" date="2025-09" db="UniProtKB">
        <authorList>
            <consortium name="Ensembl"/>
        </authorList>
    </citation>
    <scope>IDENTIFICATION</scope>
</reference>
<accession>A0A8C9PUU1</accession>
<evidence type="ECO:0000313" key="3">
    <source>
        <dbReference type="Proteomes" id="UP000694422"/>
    </source>
</evidence>
<sequence>MAANLTGVRWYLRVVLICISLTASDVEHFFMYLLIDCMSSSEKCLFRSLAHLLIGLFVILLSNFLSSLYTLDIRALSEVCGVKICSQDVGSLFISLIVSFVERKLFSLSKSQLLILVVNSCAMGVLLRNLEPDPTVCRSQKQSQ</sequence>
<organism evidence="2 3">
    <name type="scientific">Spermophilus dauricus</name>
    <name type="common">Daurian ground squirrel</name>
    <dbReference type="NCBI Taxonomy" id="99837"/>
    <lineage>
        <taxon>Eukaryota</taxon>
        <taxon>Metazoa</taxon>
        <taxon>Chordata</taxon>
        <taxon>Craniata</taxon>
        <taxon>Vertebrata</taxon>
        <taxon>Euteleostomi</taxon>
        <taxon>Mammalia</taxon>
        <taxon>Eutheria</taxon>
        <taxon>Euarchontoglires</taxon>
        <taxon>Glires</taxon>
        <taxon>Rodentia</taxon>
        <taxon>Sciuromorpha</taxon>
        <taxon>Sciuridae</taxon>
        <taxon>Xerinae</taxon>
        <taxon>Marmotini</taxon>
        <taxon>Spermophilus</taxon>
    </lineage>
</organism>